<evidence type="ECO:0000256" key="1">
    <source>
        <dbReference type="SAM" id="MobiDB-lite"/>
    </source>
</evidence>
<proteinExistence type="predicted"/>
<feature type="region of interest" description="Disordered" evidence="1">
    <location>
        <begin position="1"/>
        <end position="23"/>
    </location>
</feature>
<dbReference type="Proteomes" id="UP000077266">
    <property type="component" value="Unassembled WGS sequence"/>
</dbReference>
<name>A0A165FL21_EXIGL</name>
<feature type="compositionally biased region" description="Basic and acidic residues" evidence="1">
    <location>
        <begin position="1"/>
        <end position="13"/>
    </location>
</feature>
<evidence type="ECO:0000313" key="3">
    <source>
        <dbReference type="Proteomes" id="UP000077266"/>
    </source>
</evidence>
<gene>
    <name evidence="2" type="ORF">EXIGLDRAFT_151208</name>
</gene>
<organism evidence="2 3">
    <name type="scientific">Exidia glandulosa HHB12029</name>
    <dbReference type="NCBI Taxonomy" id="1314781"/>
    <lineage>
        <taxon>Eukaryota</taxon>
        <taxon>Fungi</taxon>
        <taxon>Dikarya</taxon>
        <taxon>Basidiomycota</taxon>
        <taxon>Agaricomycotina</taxon>
        <taxon>Agaricomycetes</taxon>
        <taxon>Auriculariales</taxon>
        <taxon>Exidiaceae</taxon>
        <taxon>Exidia</taxon>
    </lineage>
</organism>
<accession>A0A165FL21</accession>
<dbReference type="EMBL" id="KV426080">
    <property type="protein sequence ID" value="KZV89170.1"/>
    <property type="molecule type" value="Genomic_DNA"/>
</dbReference>
<protein>
    <submittedName>
        <fullName evidence="2">Uncharacterized protein</fullName>
    </submittedName>
</protein>
<reference evidence="2 3" key="1">
    <citation type="journal article" date="2016" name="Mol. Biol. Evol.">
        <title>Comparative Genomics of Early-Diverging Mushroom-Forming Fungi Provides Insights into the Origins of Lignocellulose Decay Capabilities.</title>
        <authorList>
            <person name="Nagy L.G."/>
            <person name="Riley R."/>
            <person name="Tritt A."/>
            <person name="Adam C."/>
            <person name="Daum C."/>
            <person name="Floudas D."/>
            <person name="Sun H."/>
            <person name="Yadav J.S."/>
            <person name="Pangilinan J."/>
            <person name="Larsson K.H."/>
            <person name="Matsuura K."/>
            <person name="Barry K."/>
            <person name="Labutti K."/>
            <person name="Kuo R."/>
            <person name="Ohm R.A."/>
            <person name="Bhattacharya S.S."/>
            <person name="Shirouzu T."/>
            <person name="Yoshinaga Y."/>
            <person name="Martin F.M."/>
            <person name="Grigoriev I.V."/>
            <person name="Hibbett D.S."/>
        </authorList>
    </citation>
    <scope>NUCLEOTIDE SEQUENCE [LARGE SCALE GENOMIC DNA]</scope>
    <source>
        <strain evidence="2 3">HHB12029</strain>
    </source>
</reference>
<sequence>MSATRRDPKENRATGRTRSGIPRSQQLQKIDLNVSYATRPNGNEGWMSGPGPYAYVRDHDEEPPCGDRVCPYTSQKVRKCLSCFERALTRSAGHTRLGRHLQTNTPRGSARHQETYQTGYVRIEITVAIHERAQLGFHVLIFVSSWWSCSGAVTSRSR</sequence>
<dbReference type="InParanoid" id="A0A165FL21"/>
<feature type="compositionally biased region" description="Polar residues" evidence="1">
    <location>
        <begin position="14"/>
        <end position="23"/>
    </location>
</feature>
<evidence type="ECO:0000313" key="2">
    <source>
        <dbReference type="EMBL" id="KZV89170.1"/>
    </source>
</evidence>
<keyword evidence="3" id="KW-1185">Reference proteome</keyword>
<dbReference type="AlphaFoldDB" id="A0A165FL21"/>